<dbReference type="RefSeq" id="WP_123063862.1">
    <property type="nucleotide sequence ID" value="NZ_RIAS01000004.1"/>
</dbReference>
<sequence length="99" mass="11769">MFKEAKEVIRKRADLHMNDPAIEHYREELINLLSQNENETIAFLKKCSKEEILWISEVFEEISYNLQSVEYINTLKDINKKYPELKLTNVINTAVSYMD</sequence>
<dbReference type="OrthoDB" id="1190548at2"/>
<proteinExistence type="predicted"/>
<name>A0A5M9WQX7_PAEAM</name>
<reference evidence="1 2" key="1">
    <citation type="journal article" date="2019" name="J. Ind. Microbiol. Biotechnol.">
        <title>Paenibacillus amylolyticus 27C64 has a diverse set of carbohydrate-active enzymes and complete pectin deconstruction system.</title>
        <authorList>
            <person name="Keggi C."/>
            <person name="Doran-Peterson J."/>
        </authorList>
    </citation>
    <scope>NUCLEOTIDE SEQUENCE [LARGE SCALE GENOMIC DNA]</scope>
    <source>
        <strain evidence="1 2">27C64</strain>
    </source>
</reference>
<accession>A0A5M9WQX7</accession>
<comment type="caution">
    <text evidence="1">The sequence shown here is derived from an EMBL/GenBank/DDBJ whole genome shotgun (WGS) entry which is preliminary data.</text>
</comment>
<dbReference type="AlphaFoldDB" id="A0A5M9WQX7"/>
<evidence type="ECO:0000313" key="1">
    <source>
        <dbReference type="EMBL" id="KAA8783985.1"/>
    </source>
</evidence>
<gene>
    <name evidence="1" type="ORF">EC604_09010</name>
</gene>
<dbReference type="EMBL" id="RIAS01000004">
    <property type="protein sequence ID" value="KAA8783985.1"/>
    <property type="molecule type" value="Genomic_DNA"/>
</dbReference>
<organism evidence="1 2">
    <name type="scientific">Paenibacillus amylolyticus</name>
    <dbReference type="NCBI Taxonomy" id="1451"/>
    <lineage>
        <taxon>Bacteria</taxon>
        <taxon>Bacillati</taxon>
        <taxon>Bacillota</taxon>
        <taxon>Bacilli</taxon>
        <taxon>Bacillales</taxon>
        <taxon>Paenibacillaceae</taxon>
        <taxon>Paenibacillus</taxon>
    </lineage>
</organism>
<dbReference type="Proteomes" id="UP000323664">
    <property type="component" value="Unassembled WGS sequence"/>
</dbReference>
<evidence type="ECO:0000313" key="2">
    <source>
        <dbReference type="Proteomes" id="UP000323664"/>
    </source>
</evidence>
<protein>
    <submittedName>
        <fullName evidence="1">Uncharacterized protein</fullName>
    </submittedName>
</protein>